<dbReference type="SUPFAM" id="SSF56059">
    <property type="entry name" value="Glutathione synthetase ATP-binding domain-like"/>
    <property type="match status" value="1"/>
</dbReference>
<dbReference type="GO" id="GO:0003723">
    <property type="term" value="F:RNA binding"/>
    <property type="evidence" value="ECO:0007669"/>
    <property type="project" value="UniProtKB-KW"/>
</dbReference>
<sequence length="859" mass="95292">MSLDAARPPSRWVYSYEPGIEAEAAGRMVTKGNMIMRHDLAALPFVLASGNDIVLAPPQRPAFLDSLKKAGFTDLPQFRQDVPEELRKNIGHRPYGRPGEHLRRSNVAKYRSDVVVCRSLPEICEAVDRLGPKVVIKSEFSSSGQGVRWRWDAATEKWAQNRLRQDGAVTVEPWMDIVVELSGEFLNGEWGGVSIVVVEHGIWRGQWLGDPLEKMSQEVYDFVFVERQVELALRALNMPQACGSETCGMDVAIVRLPPEAGGGLEVRYLELNARTNMAHYALGAKRWVPSAQRFDVIRVSDLEDSHIPLTDPENATMWCAVLDMKKEPGKTAGAAFALPPQTPEPKLELKPIDNTSVEKQGEPDVSTGRKKDDTQIVRQAAEVGSSERGGAVLSASQELDDERLQGEHIKSGSGMENRSPHCVEEPRNSNSFPEPLEPAEQWARLPESRLEEVLVTDELLSDACLAFRRTEWSYLYQLLVVALPQFFSRCAARKAVRSGHVQVDGTKVTDENTASPPPGARVMVRVASASRVPQDLARRLQKLNLKSERPEARIRILFQDVDAGWAVVNKPAGMESNPTADSIGTNTLAFQDYLQAVLPPPRFGMHCHSPKVCHRLDFRVSGPMVVATSLDAERALTRSFEEHETRKEYRAIVCGAVGDVGETLVVSAPVDGREAETRVEVLRVVQCPFFGSLSELRLWPVTGRRQQLRRHCAIELGAPIVNEEPALFEAAAPAWARRHGGSALPPAKKRGPGTLFLQAIEVHVPRPMLPSGRKREDAASGTADVVSVRTEVAKHFEELLQNAAFCFAWDRDHCSPEFADYHREKAERTEAYLQAQREDKQSKASVAVKTGKTSTEPRD</sequence>
<evidence type="ECO:0000259" key="4">
    <source>
        <dbReference type="Pfam" id="PF00849"/>
    </source>
</evidence>
<dbReference type="Proteomes" id="UP000654075">
    <property type="component" value="Unassembled WGS sequence"/>
</dbReference>
<keyword evidence="2" id="KW-0694">RNA-binding</keyword>
<dbReference type="AlphaFoldDB" id="A0A813GD49"/>
<dbReference type="PROSITE" id="PS50889">
    <property type="entry name" value="S4"/>
    <property type="match status" value="1"/>
</dbReference>
<dbReference type="SUPFAM" id="SSF55174">
    <property type="entry name" value="Alpha-L RNA-binding motif"/>
    <property type="match status" value="1"/>
</dbReference>
<accession>A0A813GD49</accession>
<dbReference type="InterPro" id="IPR020103">
    <property type="entry name" value="PsdUridine_synth_cat_dom_sf"/>
</dbReference>
<dbReference type="PANTHER" id="PTHR21600:SF87">
    <property type="entry name" value="RNA PSEUDOURIDYLATE SYNTHASE DOMAIN-CONTAINING PROTEIN 1"/>
    <property type="match status" value="1"/>
</dbReference>
<feature type="region of interest" description="Disordered" evidence="3">
    <location>
        <begin position="336"/>
        <end position="436"/>
    </location>
</feature>
<dbReference type="GO" id="GO:0009982">
    <property type="term" value="F:pseudouridine synthase activity"/>
    <property type="evidence" value="ECO:0007669"/>
    <property type="project" value="InterPro"/>
</dbReference>
<dbReference type="InterPro" id="IPR050188">
    <property type="entry name" value="RluA_PseudoU_synthase"/>
</dbReference>
<feature type="domain" description="Pseudouridine synthase RsuA/RluA-like" evidence="4">
    <location>
        <begin position="566"/>
        <end position="713"/>
    </location>
</feature>
<dbReference type="CDD" id="cd00165">
    <property type="entry name" value="S4"/>
    <property type="match status" value="1"/>
</dbReference>
<gene>
    <name evidence="5" type="ORF">PGLA1383_LOCUS41858</name>
</gene>
<feature type="compositionally biased region" description="Basic and acidic residues" evidence="3">
    <location>
        <begin position="359"/>
        <end position="375"/>
    </location>
</feature>
<feature type="region of interest" description="Disordered" evidence="3">
    <location>
        <begin position="834"/>
        <end position="859"/>
    </location>
</feature>
<dbReference type="InterPro" id="IPR006145">
    <property type="entry name" value="PsdUridine_synth_RsuA/RluA"/>
</dbReference>
<keyword evidence="6" id="KW-1185">Reference proteome</keyword>
<dbReference type="GO" id="GO:0000455">
    <property type="term" value="P:enzyme-directed rRNA pseudouridine synthesis"/>
    <property type="evidence" value="ECO:0007669"/>
    <property type="project" value="TreeGrafter"/>
</dbReference>
<evidence type="ECO:0000313" key="5">
    <source>
        <dbReference type="EMBL" id="CAE8624753.1"/>
    </source>
</evidence>
<comment type="caution">
    <text evidence="5">The sequence shown here is derived from an EMBL/GenBank/DDBJ whole genome shotgun (WGS) entry which is preliminary data.</text>
</comment>
<dbReference type="Pfam" id="PF00849">
    <property type="entry name" value="PseudoU_synth_2"/>
    <property type="match status" value="1"/>
</dbReference>
<comment type="similarity">
    <text evidence="1">Belongs to the pseudouridine synthase RluA family.</text>
</comment>
<reference evidence="5" key="1">
    <citation type="submission" date="2021-02" db="EMBL/GenBank/DDBJ databases">
        <authorList>
            <person name="Dougan E. K."/>
            <person name="Rhodes N."/>
            <person name="Thang M."/>
            <person name="Chan C."/>
        </authorList>
    </citation>
    <scope>NUCLEOTIDE SEQUENCE</scope>
</reference>
<dbReference type="SUPFAM" id="SSF55120">
    <property type="entry name" value="Pseudouridine synthase"/>
    <property type="match status" value="1"/>
</dbReference>
<dbReference type="PANTHER" id="PTHR21600">
    <property type="entry name" value="MITOCHONDRIAL RNA PSEUDOURIDINE SYNTHASE"/>
    <property type="match status" value="1"/>
</dbReference>
<proteinExistence type="inferred from homology"/>
<dbReference type="EMBL" id="CAJNNV010028480">
    <property type="protein sequence ID" value="CAE8624753.1"/>
    <property type="molecule type" value="Genomic_DNA"/>
</dbReference>
<name>A0A813GD49_POLGL</name>
<evidence type="ECO:0000313" key="6">
    <source>
        <dbReference type="Proteomes" id="UP000654075"/>
    </source>
</evidence>
<protein>
    <recommendedName>
        <fullName evidence="4">Pseudouridine synthase RsuA/RluA-like domain-containing protein</fullName>
    </recommendedName>
</protein>
<evidence type="ECO:0000256" key="1">
    <source>
        <dbReference type="ARBA" id="ARBA00010876"/>
    </source>
</evidence>
<dbReference type="CDD" id="cd02869">
    <property type="entry name" value="PseudoU_synth_RluA_like"/>
    <property type="match status" value="1"/>
</dbReference>
<evidence type="ECO:0000256" key="3">
    <source>
        <dbReference type="SAM" id="MobiDB-lite"/>
    </source>
</evidence>
<organism evidence="5 6">
    <name type="scientific">Polarella glacialis</name>
    <name type="common">Dinoflagellate</name>
    <dbReference type="NCBI Taxonomy" id="89957"/>
    <lineage>
        <taxon>Eukaryota</taxon>
        <taxon>Sar</taxon>
        <taxon>Alveolata</taxon>
        <taxon>Dinophyceae</taxon>
        <taxon>Suessiales</taxon>
        <taxon>Suessiaceae</taxon>
        <taxon>Polarella</taxon>
    </lineage>
</organism>
<dbReference type="Gene3D" id="3.30.2350.10">
    <property type="entry name" value="Pseudouridine synthase"/>
    <property type="match status" value="1"/>
</dbReference>
<feature type="compositionally biased region" description="Basic and acidic residues" evidence="3">
    <location>
        <begin position="418"/>
        <end position="427"/>
    </location>
</feature>
<dbReference type="OrthoDB" id="418349at2759"/>
<evidence type="ECO:0000256" key="2">
    <source>
        <dbReference type="PROSITE-ProRule" id="PRU00182"/>
    </source>
</evidence>